<name>A0AA48GY88_9BACT</name>
<protein>
    <submittedName>
        <fullName evidence="1">Uncharacterized protein</fullName>
    </submittedName>
</protein>
<dbReference type="AlphaFoldDB" id="A0AA48GY88"/>
<evidence type="ECO:0000313" key="1">
    <source>
        <dbReference type="EMBL" id="BDU76232.1"/>
    </source>
</evidence>
<evidence type="ECO:0000313" key="2">
    <source>
        <dbReference type="Proteomes" id="UP001228113"/>
    </source>
</evidence>
<accession>A0AA48GY88</accession>
<sequence>MPFDPEDAMPCGECCVCGEYLDHRDLGVCGECGQGFHFNRCGGWGASEHQCNNCKPDETREFGEPY</sequence>
<organism evidence="1 2">
    <name type="scientific">Mesoterricola sediminis</name>
    <dbReference type="NCBI Taxonomy" id="2927980"/>
    <lineage>
        <taxon>Bacteria</taxon>
        <taxon>Pseudomonadati</taxon>
        <taxon>Acidobacteriota</taxon>
        <taxon>Holophagae</taxon>
        <taxon>Holophagales</taxon>
        <taxon>Holophagaceae</taxon>
        <taxon>Mesoterricola</taxon>
    </lineage>
</organism>
<dbReference type="RefSeq" id="WP_316411266.1">
    <property type="nucleotide sequence ID" value="NZ_AP027081.1"/>
</dbReference>
<keyword evidence="2" id="KW-1185">Reference proteome</keyword>
<dbReference type="KEGG" id="msea:METESE_11900"/>
<gene>
    <name evidence="1" type="ORF">METESE_11900</name>
</gene>
<dbReference type="Proteomes" id="UP001228113">
    <property type="component" value="Chromosome"/>
</dbReference>
<proteinExistence type="predicted"/>
<dbReference type="EMBL" id="AP027081">
    <property type="protein sequence ID" value="BDU76232.1"/>
    <property type="molecule type" value="Genomic_DNA"/>
</dbReference>
<reference evidence="1" key="1">
    <citation type="journal article" date="2023" name="Int. J. Syst. Evol. Microbiol.">
        <title>Mesoterricola silvestris gen. nov., sp. nov., Mesoterricola sediminis sp. nov., Geothrix oryzae sp. nov., Geothrix edaphica sp. nov., Geothrix rubra sp. nov., and Geothrix limicola sp. nov., six novel members of Acidobacteriota isolated from soils.</title>
        <authorList>
            <person name="Itoh H."/>
            <person name="Sugisawa Y."/>
            <person name="Mise K."/>
            <person name="Xu Z."/>
            <person name="Kuniyasu M."/>
            <person name="Ushijima N."/>
            <person name="Kawano K."/>
            <person name="Kobayashi E."/>
            <person name="Shiratori Y."/>
            <person name="Masuda Y."/>
            <person name="Senoo K."/>
        </authorList>
    </citation>
    <scope>NUCLEOTIDE SEQUENCE</scope>
    <source>
        <strain evidence="1">W786</strain>
    </source>
</reference>